<dbReference type="GO" id="GO:0022857">
    <property type="term" value="F:transmembrane transporter activity"/>
    <property type="evidence" value="ECO:0007669"/>
    <property type="project" value="InterPro"/>
</dbReference>
<dbReference type="RefSeq" id="WP_059143017.1">
    <property type="nucleotide sequence ID" value="NZ_LLZJ01000073.1"/>
</dbReference>
<evidence type="ECO:0000313" key="3">
    <source>
        <dbReference type="EMBL" id="KUL65026.1"/>
    </source>
</evidence>
<dbReference type="AlphaFoldDB" id="A0A0X3X960"/>
<dbReference type="Proteomes" id="UP000053413">
    <property type="component" value="Unassembled WGS sequence"/>
</dbReference>
<feature type="transmembrane region" description="Helical" evidence="2">
    <location>
        <begin position="109"/>
        <end position="130"/>
    </location>
</feature>
<protein>
    <submittedName>
        <fullName evidence="3">Transporter</fullName>
    </submittedName>
</protein>
<feature type="transmembrane region" description="Helical" evidence="2">
    <location>
        <begin position="278"/>
        <end position="297"/>
    </location>
</feature>
<gene>
    <name evidence="3" type="ORF">ADL28_08045</name>
</gene>
<feature type="transmembrane region" description="Helical" evidence="2">
    <location>
        <begin position="347"/>
        <end position="367"/>
    </location>
</feature>
<comment type="caution">
    <text evidence="3">The sequence shown here is derived from an EMBL/GenBank/DDBJ whole genome shotgun (WGS) entry which is preliminary data.</text>
</comment>
<feature type="transmembrane region" description="Helical" evidence="2">
    <location>
        <begin position="137"/>
        <end position="158"/>
    </location>
</feature>
<dbReference type="InterPro" id="IPR036259">
    <property type="entry name" value="MFS_trans_sf"/>
</dbReference>
<accession>A0A0X3X960</accession>
<evidence type="ECO:0000313" key="4">
    <source>
        <dbReference type="Proteomes" id="UP000053413"/>
    </source>
</evidence>
<proteinExistence type="predicted"/>
<keyword evidence="2" id="KW-0812">Transmembrane</keyword>
<feature type="transmembrane region" description="Helical" evidence="2">
    <location>
        <begin position="309"/>
        <end position="335"/>
    </location>
</feature>
<keyword evidence="2" id="KW-0472">Membrane</keyword>
<feature type="transmembrane region" description="Helical" evidence="2">
    <location>
        <begin position="247"/>
        <end position="266"/>
    </location>
</feature>
<sequence>MSERAKESVIRAPGIPHLLMVVLCCFSGFALLLPVSPAWAVSGGADEFGAGLVTAVLMAATVLAQLCVKTALRVLGWTRILVLGSLLLGLPALLQALSDHLLPILLTTAFRGVGFGIVTVCGSTAAAALAPRGRQGAAIGLYGFAVALPQVALTPAAPWLVDTFALPAIIACGALPVLALPWTRALGRVVEARIGSPAPADSHPRHPAPATTVLRRILLPLTVLLLVTAAGGAVLTFAPQFTTTPTLAATALLALTATAAVSRWGCGVLADRIALRPISGALASAACAGLALIALAVGSESVPVLALPAGLVVLGAAYGGLQSLTLVQAFTYAGAENRHTTSVAWNIGYDAGTGLGSLMLGLAAQAATFSTGFATMSAVMAVAALTVLLTGRRPATGRSANSRRRTRSRKRRSLTDR</sequence>
<feature type="transmembrane region" description="Helical" evidence="2">
    <location>
        <begin position="80"/>
        <end position="97"/>
    </location>
</feature>
<dbReference type="PANTHER" id="PTHR23527:SF1">
    <property type="entry name" value="BLL3282 PROTEIN"/>
    <property type="match status" value="1"/>
</dbReference>
<keyword evidence="2" id="KW-1133">Transmembrane helix</keyword>
<dbReference type="SUPFAM" id="SSF103473">
    <property type="entry name" value="MFS general substrate transporter"/>
    <property type="match status" value="1"/>
</dbReference>
<dbReference type="Gene3D" id="1.20.1250.20">
    <property type="entry name" value="MFS general substrate transporter like domains"/>
    <property type="match status" value="2"/>
</dbReference>
<organism evidence="3 4">
    <name type="scientific">Streptomyces violaceusniger</name>
    <dbReference type="NCBI Taxonomy" id="68280"/>
    <lineage>
        <taxon>Bacteria</taxon>
        <taxon>Bacillati</taxon>
        <taxon>Actinomycetota</taxon>
        <taxon>Actinomycetes</taxon>
        <taxon>Kitasatosporales</taxon>
        <taxon>Streptomycetaceae</taxon>
        <taxon>Streptomyces</taxon>
        <taxon>Streptomyces violaceusniger group</taxon>
    </lineage>
</organism>
<feature type="transmembrane region" description="Helical" evidence="2">
    <location>
        <begin position="164"/>
        <end position="183"/>
    </location>
</feature>
<feature type="compositionally biased region" description="Basic residues" evidence="1">
    <location>
        <begin position="401"/>
        <end position="417"/>
    </location>
</feature>
<dbReference type="InterPro" id="IPR052952">
    <property type="entry name" value="MFS-Transporter"/>
</dbReference>
<dbReference type="Pfam" id="PF07690">
    <property type="entry name" value="MFS_1"/>
    <property type="match status" value="1"/>
</dbReference>
<dbReference type="EMBL" id="LLZJ01000073">
    <property type="protein sequence ID" value="KUL65026.1"/>
    <property type="molecule type" value="Genomic_DNA"/>
</dbReference>
<name>A0A0X3X960_STRVO</name>
<reference evidence="4" key="1">
    <citation type="submission" date="2015-10" db="EMBL/GenBank/DDBJ databases">
        <authorList>
            <person name="Ju K.-S."/>
            <person name="Doroghazi J.R."/>
            <person name="Metcalf W.W."/>
        </authorList>
    </citation>
    <scope>NUCLEOTIDE SEQUENCE [LARGE SCALE GENOMIC DNA]</scope>
    <source>
        <strain evidence="4">NRRL F-8817</strain>
    </source>
</reference>
<evidence type="ECO:0000256" key="2">
    <source>
        <dbReference type="SAM" id="Phobius"/>
    </source>
</evidence>
<feature type="transmembrane region" description="Helical" evidence="2">
    <location>
        <begin position="217"/>
        <end position="241"/>
    </location>
</feature>
<dbReference type="InterPro" id="IPR011701">
    <property type="entry name" value="MFS"/>
</dbReference>
<dbReference type="OrthoDB" id="5189108at2"/>
<dbReference type="PANTHER" id="PTHR23527">
    <property type="entry name" value="BLL3282 PROTEIN"/>
    <property type="match status" value="1"/>
</dbReference>
<feature type="transmembrane region" description="Helical" evidence="2">
    <location>
        <begin position="50"/>
        <end position="68"/>
    </location>
</feature>
<feature type="region of interest" description="Disordered" evidence="1">
    <location>
        <begin position="395"/>
        <end position="417"/>
    </location>
</feature>
<evidence type="ECO:0000256" key="1">
    <source>
        <dbReference type="SAM" id="MobiDB-lite"/>
    </source>
</evidence>
<feature type="transmembrane region" description="Helical" evidence="2">
    <location>
        <begin position="373"/>
        <end position="391"/>
    </location>
</feature>